<dbReference type="InterPro" id="IPR009012">
    <property type="entry name" value="GrpE_head"/>
</dbReference>
<comment type="caution">
    <text evidence="2">The sequence shown here is derived from an EMBL/GenBank/DDBJ whole genome shotgun (WGS) entry which is preliminary data.</text>
</comment>
<accession>A0ABR7M7Z2</accession>
<proteinExistence type="predicted"/>
<gene>
    <name evidence="2" type="ORF">BC349_19500</name>
</gene>
<reference evidence="2 3" key="1">
    <citation type="submission" date="2016-07" db="EMBL/GenBank/DDBJ databases">
        <title>Genome analysis of Flavihumibacter stibioxidans YS-17.</title>
        <authorList>
            <person name="Shi K."/>
            <person name="Han Y."/>
            <person name="Wang G."/>
        </authorList>
    </citation>
    <scope>NUCLEOTIDE SEQUENCE [LARGE SCALE GENOMIC DNA]</scope>
    <source>
        <strain evidence="2 3">YS-17</strain>
    </source>
</reference>
<dbReference type="EMBL" id="MBUA01000004">
    <property type="protein sequence ID" value="MBC6490659.1"/>
    <property type="molecule type" value="Genomic_DNA"/>
</dbReference>
<protein>
    <submittedName>
        <fullName evidence="2">Nucleotide exchange factor GrpE</fullName>
    </submittedName>
</protein>
<evidence type="ECO:0000313" key="3">
    <source>
        <dbReference type="Proteomes" id="UP000765802"/>
    </source>
</evidence>
<dbReference type="Pfam" id="PF01025">
    <property type="entry name" value="GrpE"/>
    <property type="match status" value="1"/>
</dbReference>
<keyword evidence="3" id="KW-1185">Reference proteome</keyword>
<name>A0ABR7M7Z2_9BACT</name>
<dbReference type="InterPro" id="IPR000740">
    <property type="entry name" value="GrpE"/>
</dbReference>
<dbReference type="SUPFAM" id="SSF51064">
    <property type="entry name" value="Head domain of nucleotide exchange factor GrpE"/>
    <property type="match status" value="1"/>
</dbReference>
<evidence type="ECO:0000256" key="1">
    <source>
        <dbReference type="ARBA" id="ARBA00023186"/>
    </source>
</evidence>
<sequence>MKESVTELEQLIVQNLKSTNLLKNELEKKENEKHDLLKDISLNIIDIIDSFERIEESIIEKEYNKIDEVNKTTSRYRTIQKKLLSLLQKHGITKIEFPDNRLIVGLCEVVETEVDSNRKNDEIISVIRNGYIRGKELIRPAQIIVVKN</sequence>
<organism evidence="2 3">
    <name type="scientific">Flavihumibacter stibioxidans</name>
    <dbReference type="NCBI Taxonomy" id="1834163"/>
    <lineage>
        <taxon>Bacteria</taxon>
        <taxon>Pseudomonadati</taxon>
        <taxon>Bacteroidota</taxon>
        <taxon>Chitinophagia</taxon>
        <taxon>Chitinophagales</taxon>
        <taxon>Chitinophagaceae</taxon>
        <taxon>Flavihumibacter</taxon>
    </lineage>
</organism>
<keyword evidence="1" id="KW-0143">Chaperone</keyword>
<dbReference type="Proteomes" id="UP000765802">
    <property type="component" value="Unassembled WGS sequence"/>
</dbReference>
<dbReference type="RefSeq" id="WP_187256025.1">
    <property type="nucleotide sequence ID" value="NZ_JBHULF010000011.1"/>
</dbReference>
<evidence type="ECO:0000313" key="2">
    <source>
        <dbReference type="EMBL" id="MBC6490659.1"/>
    </source>
</evidence>
<dbReference type="Gene3D" id="2.30.22.10">
    <property type="entry name" value="Head domain of nucleotide exchange factor GrpE"/>
    <property type="match status" value="1"/>
</dbReference>